<evidence type="ECO:0000313" key="1">
    <source>
        <dbReference type="EMBL" id="EAA16262.1"/>
    </source>
</evidence>
<name>Q7RGE2_PLAYO</name>
<dbReference type="EMBL" id="AABL01001334">
    <property type="protein sequence ID" value="EAA16262.1"/>
    <property type="molecule type" value="Genomic_DNA"/>
</dbReference>
<sequence length="31" mass="3806">LQIKRRGENVCVKHILLYIKNNINIFLYLIY</sequence>
<keyword evidence="2" id="KW-1185">Reference proteome</keyword>
<proteinExistence type="predicted"/>
<reference evidence="1 2" key="1">
    <citation type="journal article" date="2002" name="Nature">
        <title>Genome sequence and comparative analysis of the model rodent malaria parasite Plasmodium yoelii yoelii.</title>
        <authorList>
            <person name="Carlton J.M."/>
            <person name="Angiuoli S.V."/>
            <person name="Suh B.B."/>
            <person name="Kooij T.W."/>
            <person name="Pertea M."/>
            <person name="Silva J.C."/>
            <person name="Ermolaeva M.D."/>
            <person name="Allen J.E."/>
            <person name="Selengut J.D."/>
            <person name="Koo H.L."/>
            <person name="Peterson J.D."/>
            <person name="Pop M."/>
            <person name="Kosack D.S."/>
            <person name="Shumway M.F."/>
            <person name="Bidwell S.L."/>
            <person name="Shallom S.J."/>
            <person name="van Aken S.E."/>
            <person name="Riedmuller S.B."/>
            <person name="Feldblyum T.V."/>
            <person name="Cho J.K."/>
            <person name="Quackenbush J."/>
            <person name="Sedegah M."/>
            <person name="Shoaibi A."/>
            <person name="Cummings L.M."/>
            <person name="Florens L."/>
            <person name="Yates J.R."/>
            <person name="Raine J.D."/>
            <person name="Sinden R.E."/>
            <person name="Harris M.A."/>
            <person name="Cunningham D.A."/>
            <person name="Preiser P.R."/>
            <person name="Bergman L.W."/>
            <person name="Vaidya A.B."/>
            <person name="van Lin L.H."/>
            <person name="Janse C.J."/>
            <person name="Waters A.P."/>
            <person name="Smith H.O."/>
            <person name="White O.R."/>
            <person name="Salzberg S.L."/>
            <person name="Venter J.C."/>
            <person name="Fraser C.M."/>
            <person name="Hoffman S.L."/>
            <person name="Gardner M.J."/>
            <person name="Carucci D.J."/>
        </authorList>
    </citation>
    <scope>NUCLEOTIDE SEQUENCE [LARGE SCALE GENOMIC DNA]</scope>
    <source>
        <strain evidence="1 2">17XNL</strain>
    </source>
</reference>
<feature type="non-terminal residue" evidence="1">
    <location>
        <position position="1"/>
    </location>
</feature>
<accession>Q7RGE2</accession>
<comment type="caution">
    <text evidence="1">The sequence shown here is derived from an EMBL/GenBank/DDBJ whole genome shotgun (WGS) entry which is preliminary data.</text>
</comment>
<evidence type="ECO:0000313" key="2">
    <source>
        <dbReference type="Proteomes" id="UP000008553"/>
    </source>
</evidence>
<dbReference type="AlphaFoldDB" id="Q7RGE2"/>
<protein>
    <submittedName>
        <fullName evidence="1">Uncharacterized protein</fullName>
    </submittedName>
</protein>
<dbReference type="PaxDb" id="73239-Q7RGE2"/>
<organism evidence="1 2">
    <name type="scientific">Plasmodium yoelii yoelii</name>
    <dbReference type="NCBI Taxonomy" id="73239"/>
    <lineage>
        <taxon>Eukaryota</taxon>
        <taxon>Sar</taxon>
        <taxon>Alveolata</taxon>
        <taxon>Apicomplexa</taxon>
        <taxon>Aconoidasida</taxon>
        <taxon>Haemosporida</taxon>
        <taxon>Plasmodiidae</taxon>
        <taxon>Plasmodium</taxon>
        <taxon>Plasmodium (Vinckeia)</taxon>
    </lineage>
</organism>
<dbReference type="Proteomes" id="UP000008553">
    <property type="component" value="Unassembled WGS sequence"/>
</dbReference>
<dbReference type="InParanoid" id="Q7RGE2"/>
<gene>
    <name evidence="1" type="ORF">PY04405</name>
</gene>